<dbReference type="RefSeq" id="WP_180138344.1">
    <property type="nucleotide sequence ID" value="NZ_CAADHO010000002.1"/>
</dbReference>
<evidence type="ECO:0000259" key="1">
    <source>
        <dbReference type="Pfam" id="PF09343"/>
    </source>
</evidence>
<evidence type="ECO:0000313" key="3">
    <source>
        <dbReference type="Proteomes" id="UP000507962"/>
    </source>
</evidence>
<dbReference type="InterPro" id="IPR011740">
    <property type="entry name" value="DUF2460"/>
</dbReference>
<proteinExistence type="predicted"/>
<dbReference type="AlphaFoldDB" id="A0A4U8YK92"/>
<reference evidence="2 3" key="1">
    <citation type="submission" date="2019-03" db="EMBL/GenBank/DDBJ databases">
        <authorList>
            <person name="Nijsse B."/>
        </authorList>
    </citation>
    <scope>NUCLEOTIDE SEQUENCE [LARGE SCALE GENOMIC DNA]</scope>
    <source>
        <strain evidence="2">Desulfoluna butyratoxydans MSL71</strain>
    </source>
</reference>
<keyword evidence="3" id="KW-1185">Reference proteome</keyword>
<gene>
    <name evidence="2" type="ORF">MSL71_14980</name>
</gene>
<dbReference type="EMBL" id="CAADHO010000002">
    <property type="protein sequence ID" value="VFQ43857.1"/>
    <property type="molecule type" value="Genomic_DNA"/>
</dbReference>
<evidence type="ECO:0000313" key="2">
    <source>
        <dbReference type="EMBL" id="VFQ43857.1"/>
    </source>
</evidence>
<protein>
    <recommendedName>
        <fullName evidence="1">DUF2460 domain-containing protein</fullName>
    </recommendedName>
</protein>
<sequence>MGDTYPLVPNRISEFEIEFKTSEVKFENGWEQRSANWDEGQEGFTLEHYFLGKEEADILSSFFREKRGKFRKFYFKNYIDGKTYQVRFAEDKLHFEPLKARFFSTKVKLVKAC</sequence>
<dbReference type="Proteomes" id="UP000507962">
    <property type="component" value="Unassembled WGS sequence"/>
</dbReference>
<organism evidence="2 3">
    <name type="scientific">Desulfoluna butyratoxydans</name>
    <dbReference type="NCBI Taxonomy" id="231438"/>
    <lineage>
        <taxon>Bacteria</taxon>
        <taxon>Pseudomonadati</taxon>
        <taxon>Thermodesulfobacteriota</taxon>
        <taxon>Desulfobacteria</taxon>
        <taxon>Desulfobacterales</taxon>
        <taxon>Desulfolunaceae</taxon>
        <taxon>Desulfoluna</taxon>
    </lineage>
</organism>
<dbReference type="Pfam" id="PF09343">
    <property type="entry name" value="DUF2460"/>
    <property type="match status" value="1"/>
</dbReference>
<feature type="domain" description="DUF2460" evidence="1">
    <location>
        <begin position="14"/>
        <end position="82"/>
    </location>
</feature>
<name>A0A4U8YK92_9BACT</name>
<accession>A0A4U8YK92</accession>